<evidence type="ECO:0000313" key="3">
    <source>
        <dbReference type="EMBL" id="CEO94580.1"/>
    </source>
</evidence>
<dbReference type="EMBL" id="OVEO01000006">
    <property type="protein sequence ID" value="SPQ96924.1"/>
    <property type="molecule type" value="Genomic_DNA"/>
</dbReference>
<proteinExistence type="predicted"/>
<protein>
    <recommendedName>
        <fullName evidence="2">UPF3 domain-containing protein</fullName>
    </recommendedName>
</protein>
<gene>
    <name evidence="3" type="ORF">PBRA_000366</name>
    <name evidence="4" type="ORF">PLBR_LOCUS4139</name>
</gene>
<dbReference type="Proteomes" id="UP000290189">
    <property type="component" value="Unassembled WGS sequence"/>
</dbReference>
<evidence type="ECO:0000259" key="2">
    <source>
        <dbReference type="Pfam" id="PF03467"/>
    </source>
</evidence>
<keyword evidence="4" id="KW-0496">Mitochondrion</keyword>
<feature type="compositionally biased region" description="Basic residues" evidence="1">
    <location>
        <begin position="227"/>
        <end position="243"/>
    </location>
</feature>
<reference evidence="3 5" key="1">
    <citation type="submission" date="2015-02" db="EMBL/GenBank/DDBJ databases">
        <authorList>
            <person name="Chooi Y.-H."/>
        </authorList>
    </citation>
    <scope>NUCLEOTIDE SEQUENCE [LARGE SCALE GENOMIC DNA]</scope>
    <source>
        <strain evidence="3">E3</strain>
    </source>
</reference>
<feature type="compositionally biased region" description="Basic residues" evidence="1">
    <location>
        <begin position="156"/>
        <end position="170"/>
    </location>
</feature>
<dbReference type="Proteomes" id="UP000039324">
    <property type="component" value="Unassembled WGS sequence"/>
</dbReference>
<evidence type="ECO:0000256" key="1">
    <source>
        <dbReference type="SAM" id="MobiDB-lite"/>
    </source>
</evidence>
<accession>A0A0G4IHM7</accession>
<dbReference type="Pfam" id="PF03467">
    <property type="entry name" value="Smg4_UPF3"/>
    <property type="match status" value="1"/>
</dbReference>
<evidence type="ECO:0000313" key="6">
    <source>
        <dbReference type="Proteomes" id="UP000290189"/>
    </source>
</evidence>
<sequence>MTTAGFLKLVVRGLPDDCDVKRCLTSLSLASTYTHVNSKQRVAYVALSPVPGPDDLVGICQRLVASTGAACVERASLQKLPRASRRDPLCGTIEADPQYQAFLATLAEDGSIRPPAKPAAASEPSQAPAPVVPPIVRFLADRMARTPAATGEKTRASRKPKAKKKKKKKGAAAATAAAAAGGPTEAAPQPTTEPVRILLKPASSAAAKPAPAQQGPLPPANANANPNHRRNRKRRGRPTIRPL</sequence>
<feature type="compositionally biased region" description="Low complexity" evidence="1">
    <location>
        <begin position="171"/>
        <end position="188"/>
    </location>
</feature>
<feature type="compositionally biased region" description="Low complexity" evidence="1">
    <location>
        <begin position="201"/>
        <end position="226"/>
    </location>
</feature>
<feature type="domain" description="UPF3" evidence="2">
    <location>
        <begin position="69"/>
        <end position="139"/>
    </location>
</feature>
<dbReference type="InterPro" id="IPR005120">
    <property type="entry name" value="UPF3_dom"/>
</dbReference>
<dbReference type="OrthoDB" id="18087at2759"/>
<keyword evidence="5" id="KW-1185">Reference proteome</keyword>
<dbReference type="AlphaFoldDB" id="A0A0G4IHM7"/>
<dbReference type="EMBL" id="CDSF01000001">
    <property type="protein sequence ID" value="CEO94580.1"/>
    <property type="molecule type" value="Genomic_DNA"/>
</dbReference>
<name>A0A0G4IHM7_PLABS</name>
<reference evidence="4 6" key="2">
    <citation type="submission" date="2018-03" db="EMBL/GenBank/DDBJ databases">
        <authorList>
            <person name="Fogelqvist J."/>
        </authorList>
    </citation>
    <scope>NUCLEOTIDE SEQUENCE [LARGE SCALE GENOMIC DNA]</scope>
</reference>
<feature type="region of interest" description="Disordered" evidence="1">
    <location>
        <begin position="144"/>
        <end position="243"/>
    </location>
</feature>
<evidence type="ECO:0000313" key="5">
    <source>
        <dbReference type="Proteomes" id="UP000039324"/>
    </source>
</evidence>
<evidence type="ECO:0000313" key="4">
    <source>
        <dbReference type="EMBL" id="SPQ96924.1"/>
    </source>
</evidence>
<organism evidence="3 5">
    <name type="scientific">Plasmodiophora brassicae</name>
    <name type="common">Clubroot disease agent</name>
    <dbReference type="NCBI Taxonomy" id="37360"/>
    <lineage>
        <taxon>Eukaryota</taxon>
        <taxon>Sar</taxon>
        <taxon>Rhizaria</taxon>
        <taxon>Endomyxa</taxon>
        <taxon>Phytomyxea</taxon>
        <taxon>Plasmodiophorida</taxon>
        <taxon>Plasmodiophoridae</taxon>
        <taxon>Plasmodiophora</taxon>
    </lineage>
</organism>
<geneLocation type="mitochondrion" evidence="4"/>